<dbReference type="InterPro" id="IPR002508">
    <property type="entry name" value="MurNAc-LAA_cat"/>
</dbReference>
<dbReference type="GO" id="GO:0008745">
    <property type="term" value="F:N-acetylmuramoyl-L-alanine amidase activity"/>
    <property type="evidence" value="ECO:0007669"/>
    <property type="project" value="UniProtKB-EC"/>
</dbReference>
<evidence type="ECO:0000313" key="2">
    <source>
        <dbReference type="EMBL" id="MCQ4638547.1"/>
    </source>
</evidence>
<name>A0ABT1RTP0_9FIRM</name>
<feature type="domain" description="MurNAc-LAA" evidence="1">
    <location>
        <begin position="58"/>
        <end position="171"/>
    </location>
</feature>
<dbReference type="SUPFAM" id="SSF53187">
    <property type="entry name" value="Zn-dependent exopeptidases"/>
    <property type="match status" value="1"/>
</dbReference>
<keyword evidence="2" id="KW-0378">Hydrolase</keyword>
<dbReference type="Proteomes" id="UP001524502">
    <property type="component" value="Unassembled WGS sequence"/>
</dbReference>
<dbReference type="Gene3D" id="3.40.630.40">
    <property type="entry name" value="Zn-dependent exopeptidases"/>
    <property type="match status" value="1"/>
</dbReference>
<proteinExistence type="predicted"/>
<protein>
    <submittedName>
        <fullName evidence="2">N-acetylmuramoyl-L-alanine amidase</fullName>
        <ecNumber evidence="2">3.5.1.28</ecNumber>
    </submittedName>
</protein>
<evidence type="ECO:0000313" key="3">
    <source>
        <dbReference type="Proteomes" id="UP001524502"/>
    </source>
</evidence>
<accession>A0ABT1RTP0</accession>
<organism evidence="2 3">
    <name type="scientific">Anaerovorax odorimutans</name>
    <dbReference type="NCBI Taxonomy" id="109327"/>
    <lineage>
        <taxon>Bacteria</taxon>
        <taxon>Bacillati</taxon>
        <taxon>Bacillota</taxon>
        <taxon>Clostridia</taxon>
        <taxon>Peptostreptococcales</taxon>
        <taxon>Anaerovoracaceae</taxon>
        <taxon>Anaerovorax</taxon>
    </lineage>
</organism>
<dbReference type="RefSeq" id="WP_256133752.1">
    <property type="nucleotide sequence ID" value="NZ_JANFXK010000036.1"/>
</dbReference>
<reference evidence="2 3" key="1">
    <citation type="submission" date="2022-06" db="EMBL/GenBank/DDBJ databases">
        <title>Isolation of gut microbiota from human fecal samples.</title>
        <authorList>
            <person name="Pamer E.G."/>
            <person name="Barat B."/>
            <person name="Waligurski E."/>
            <person name="Medina S."/>
            <person name="Paddock L."/>
            <person name="Mostad J."/>
        </authorList>
    </citation>
    <scope>NUCLEOTIDE SEQUENCE [LARGE SCALE GENOMIC DNA]</scope>
    <source>
        <strain evidence="2 3">SL.3.17</strain>
    </source>
</reference>
<evidence type="ECO:0000259" key="1">
    <source>
        <dbReference type="SMART" id="SM00646"/>
    </source>
</evidence>
<dbReference type="EC" id="3.5.1.28" evidence="2"/>
<dbReference type="EMBL" id="JANFXK010000036">
    <property type="protein sequence ID" value="MCQ4638547.1"/>
    <property type="molecule type" value="Genomic_DNA"/>
</dbReference>
<sequence length="186" mass="20586">MPTIYLSPSVQDYNQYVTGTGNEEYYMNLIADAMAPYLRASGIAFTRNNPYDTLDRIVEQSNAGDYDFHLALHSNTAPESLAGTIQGPDVYYYAGSVPGLRAADIFADNLRTVYPNPNLVATIPNTSLAELRRVKAPANLIELAYHDNYDDAAWIAENIEPIAKNLVLSLTEYLGISFKAPRQDSK</sequence>
<keyword evidence="3" id="KW-1185">Reference proteome</keyword>
<dbReference type="Pfam" id="PF01520">
    <property type="entry name" value="Amidase_3"/>
    <property type="match status" value="1"/>
</dbReference>
<comment type="caution">
    <text evidence="2">The sequence shown here is derived from an EMBL/GenBank/DDBJ whole genome shotgun (WGS) entry which is preliminary data.</text>
</comment>
<dbReference type="SMART" id="SM00646">
    <property type="entry name" value="Ami_3"/>
    <property type="match status" value="1"/>
</dbReference>
<gene>
    <name evidence="2" type="ORF">NE619_17605</name>
</gene>